<keyword evidence="1" id="KW-0378">Hydrolase</keyword>
<name>A0A8X6M2H2_TRICU</name>
<accession>A0A8X6M2H2</accession>
<keyword evidence="1" id="KW-0547">Nucleotide-binding</keyword>
<evidence type="ECO:0000313" key="1">
    <source>
        <dbReference type="EMBL" id="GFR31706.1"/>
    </source>
</evidence>
<reference evidence="1" key="1">
    <citation type="submission" date="2020-07" db="EMBL/GenBank/DDBJ databases">
        <title>Multicomponent nature underlies the extraordinary mechanical properties of spider dragline silk.</title>
        <authorList>
            <person name="Kono N."/>
            <person name="Nakamura H."/>
            <person name="Mori M."/>
            <person name="Yoshida Y."/>
            <person name="Ohtoshi R."/>
            <person name="Malay A.D."/>
            <person name="Moran D.A.P."/>
            <person name="Tomita M."/>
            <person name="Numata K."/>
            <person name="Arakawa K."/>
        </authorList>
    </citation>
    <scope>NUCLEOTIDE SEQUENCE</scope>
</reference>
<keyword evidence="1" id="KW-0347">Helicase</keyword>
<protein>
    <submittedName>
        <fullName evidence="1">SF3 helicase domain-containing protein</fullName>
    </submittedName>
</protein>
<dbReference type="Proteomes" id="UP000887116">
    <property type="component" value="Unassembled WGS sequence"/>
</dbReference>
<dbReference type="AlphaFoldDB" id="A0A8X6M2H2"/>
<comment type="caution">
    <text evidence="1">The sequence shown here is derived from an EMBL/GenBank/DDBJ whole genome shotgun (WGS) entry which is preliminary data.</text>
</comment>
<dbReference type="GO" id="GO:0004386">
    <property type="term" value="F:helicase activity"/>
    <property type="evidence" value="ECO:0007669"/>
    <property type="project" value="UniProtKB-KW"/>
</dbReference>
<dbReference type="EMBL" id="BMAO01029444">
    <property type="protein sequence ID" value="GFR31706.1"/>
    <property type="molecule type" value="Genomic_DNA"/>
</dbReference>
<sequence>MSAYLHRINSVEEAPTADAYLLYNLNGGIYYVKRSDYTNFAHYWCRQEHFGSITMDLATCEQHSLTLDLDFSSPKDTGGLPCTSIIPLVESTLKLQLLPHSVPLHYAVQGNGTYKLDILQNMMLAGSAKPDTSAYRPMQMIYVDEKETYSIDFRSKILLDELTRLKRSFKRVKHNTDSYFRKFLFLDERQAKQHLLGFMMPVVTPFPPLYKLSYSTLISNTPSESCHVEDVATFTYKRTNDVGYISKGKQLLFDGSHFLKTFHYLRFNAFLMGTLETNNAALKRWYQRALRMHPETLHINPIFDKINQILRENNTNFLDDPNPIKTILEYNQGYYFLPTFYALSKYLNISTVMMINHLRGVLDKDLLPLLDRMEQVGEEHTQVIMRDFTLQTIIFCGNNLCERYTRYRDKLKQIVHDSRRAILSISTSAQLTEMLRNLQESHFPIQVLKLPNSLRKANAFIWNCLTESWQEIQGDKEKDSHMSNLWNAICTYLDEYRKSGNYGVPSPMWHKNLASVLSFPPLPVTLIWNERRFKWIDTSGLYVRWMDYWTF</sequence>
<keyword evidence="1" id="KW-0067">ATP-binding</keyword>
<proteinExistence type="predicted"/>
<gene>
    <name evidence="1" type="primary">AVEN_261776_1</name>
    <name evidence="1" type="ORF">TNCT_58641</name>
</gene>
<organism evidence="1 2">
    <name type="scientific">Trichonephila clavata</name>
    <name type="common">Joro spider</name>
    <name type="synonym">Nephila clavata</name>
    <dbReference type="NCBI Taxonomy" id="2740835"/>
    <lineage>
        <taxon>Eukaryota</taxon>
        <taxon>Metazoa</taxon>
        <taxon>Ecdysozoa</taxon>
        <taxon>Arthropoda</taxon>
        <taxon>Chelicerata</taxon>
        <taxon>Arachnida</taxon>
        <taxon>Araneae</taxon>
        <taxon>Araneomorphae</taxon>
        <taxon>Entelegynae</taxon>
        <taxon>Araneoidea</taxon>
        <taxon>Nephilidae</taxon>
        <taxon>Trichonephila</taxon>
    </lineage>
</organism>
<evidence type="ECO:0000313" key="2">
    <source>
        <dbReference type="Proteomes" id="UP000887116"/>
    </source>
</evidence>
<keyword evidence="2" id="KW-1185">Reference proteome</keyword>